<sequence>MVPLAGSHALITGGSRGIGLAIAHRLAREGAACTLVGRDEQRLQAALAGAPSPAHAHSYLVGDVRHADFWAEAVAQRPNISILVNAAGLAQNSLLVRTRDEDLQEILDVNLRGTILGCRSFGKSMMKRKAGMLLLAVRAHSRSIINISSLLAEKGGQGATVYAASKAGIIGLTRALATEMGPFGVRVNTILPGYIKTDMTENLKQSLLQEKIPLGRLGEPEEVADAAAFLAKNSYASNCILNLDGGLSAT</sequence>
<dbReference type="PANTHER" id="PTHR42760">
    <property type="entry name" value="SHORT-CHAIN DEHYDROGENASES/REDUCTASES FAMILY MEMBER"/>
    <property type="match status" value="1"/>
</dbReference>
<dbReference type="InterPro" id="IPR002347">
    <property type="entry name" value="SDR_fam"/>
</dbReference>
<accession>A0A507B498</accession>
<protein>
    <submittedName>
        <fullName evidence="4">Uncharacterized protein</fullName>
    </submittedName>
</protein>
<dbReference type="FunCoup" id="A0A507B498">
    <property type="interactions" value="136"/>
</dbReference>
<dbReference type="AlphaFoldDB" id="A0A507B498"/>
<name>A0A507B498_9PEZI</name>
<keyword evidence="3" id="KW-0560">Oxidoreductase</keyword>
<evidence type="ECO:0000313" key="4">
    <source>
        <dbReference type="EMBL" id="TPX11891.1"/>
    </source>
</evidence>
<dbReference type="SUPFAM" id="SSF51735">
    <property type="entry name" value="NAD(P)-binding Rossmann-fold domains"/>
    <property type="match status" value="1"/>
</dbReference>
<dbReference type="PRINTS" id="PR00081">
    <property type="entry name" value="GDHRDH"/>
</dbReference>
<comment type="caution">
    <text evidence="4">The sequence shown here is derived from an EMBL/GenBank/DDBJ whole genome shotgun (WGS) entry which is preliminary data.</text>
</comment>
<dbReference type="Gene3D" id="3.40.50.720">
    <property type="entry name" value="NAD(P)-binding Rossmann-like Domain"/>
    <property type="match status" value="1"/>
</dbReference>
<dbReference type="GO" id="GO:0048038">
    <property type="term" value="F:quinone binding"/>
    <property type="evidence" value="ECO:0007669"/>
    <property type="project" value="TreeGrafter"/>
</dbReference>
<dbReference type="PROSITE" id="PS00061">
    <property type="entry name" value="ADH_SHORT"/>
    <property type="match status" value="1"/>
</dbReference>
<dbReference type="EMBL" id="SKBQ01000045">
    <property type="protein sequence ID" value="TPX11891.1"/>
    <property type="molecule type" value="Genomic_DNA"/>
</dbReference>
<dbReference type="GO" id="GO:0006633">
    <property type="term" value="P:fatty acid biosynthetic process"/>
    <property type="evidence" value="ECO:0007669"/>
    <property type="project" value="TreeGrafter"/>
</dbReference>
<organism evidence="4 5">
    <name type="scientific">Thyridium curvatum</name>
    <dbReference type="NCBI Taxonomy" id="1093900"/>
    <lineage>
        <taxon>Eukaryota</taxon>
        <taxon>Fungi</taxon>
        <taxon>Dikarya</taxon>
        <taxon>Ascomycota</taxon>
        <taxon>Pezizomycotina</taxon>
        <taxon>Sordariomycetes</taxon>
        <taxon>Sordariomycetidae</taxon>
        <taxon>Thyridiales</taxon>
        <taxon>Thyridiaceae</taxon>
        <taxon>Thyridium</taxon>
    </lineage>
</organism>
<evidence type="ECO:0000256" key="3">
    <source>
        <dbReference type="ARBA" id="ARBA00023002"/>
    </source>
</evidence>
<dbReference type="GO" id="GO:0016616">
    <property type="term" value="F:oxidoreductase activity, acting on the CH-OH group of donors, NAD or NADP as acceptor"/>
    <property type="evidence" value="ECO:0007669"/>
    <property type="project" value="TreeGrafter"/>
</dbReference>
<dbReference type="InParanoid" id="A0A507B498"/>
<dbReference type="Pfam" id="PF13561">
    <property type="entry name" value="adh_short_C2"/>
    <property type="match status" value="1"/>
</dbReference>
<gene>
    <name evidence="4" type="ORF">E0L32_007389</name>
</gene>
<dbReference type="FunFam" id="3.40.50.720:FF:000173">
    <property type="entry name" value="3-oxoacyl-[acyl-carrier protein] reductase"/>
    <property type="match status" value="1"/>
</dbReference>
<dbReference type="InterPro" id="IPR036291">
    <property type="entry name" value="NAD(P)-bd_dom_sf"/>
</dbReference>
<proteinExistence type="inferred from homology"/>
<dbReference type="GeneID" id="41974836"/>
<dbReference type="RefSeq" id="XP_030993602.1">
    <property type="nucleotide sequence ID" value="XM_031142128.1"/>
</dbReference>
<dbReference type="InterPro" id="IPR020904">
    <property type="entry name" value="Sc_DH/Rdtase_CS"/>
</dbReference>
<keyword evidence="2" id="KW-0521">NADP</keyword>
<dbReference type="OrthoDB" id="47007at2759"/>
<reference evidence="4 5" key="1">
    <citation type="submission" date="2019-06" db="EMBL/GenBank/DDBJ databases">
        <title>Draft genome sequence of the filamentous fungus Phialemoniopsis curvata isolated from diesel fuel.</title>
        <authorList>
            <person name="Varaljay V.A."/>
            <person name="Lyon W.J."/>
            <person name="Crouch A.L."/>
            <person name="Drake C.E."/>
            <person name="Hollomon J.M."/>
            <person name="Nadeau L.J."/>
            <person name="Nunn H.S."/>
            <person name="Stevenson B.S."/>
            <person name="Bojanowski C.L."/>
            <person name="Crookes-Goodson W.J."/>
        </authorList>
    </citation>
    <scope>NUCLEOTIDE SEQUENCE [LARGE SCALE GENOMIC DNA]</scope>
    <source>
        <strain evidence="4 5">D216</strain>
    </source>
</reference>
<evidence type="ECO:0000256" key="1">
    <source>
        <dbReference type="ARBA" id="ARBA00006484"/>
    </source>
</evidence>
<dbReference type="PRINTS" id="PR00080">
    <property type="entry name" value="SDRFAMILY"/>
</dbReference>
<dbReference type="STRING" id="1093900.A0A507B498"/>
<dbReference type="PANTHER" id="PTHR42760:SF133">
    <property type="entry name" value="3-OXOACYL-[ACYL-CARRIER-PROTEIN] REDUCTASE"/>
    <property type="match status" value="1"/>
</dbReference>
<evidence type="ECO:0000313" key="5">
    <source>
        <dbReference type="Proteomes" id="UP000319257"/>
    </source>
</evidence>
<dbReference type="Proteomes" id="UP000319257">
    <property type="component" value="Unassembled WGS sequence"/>
</dbReference>
<comment type="similarity">
    <text evidence="1">Belongs to the short-chain dehydrogenases/reductases (SDR) family.</text>
</comment>
<evidence type="ECO:0000256" key="2">
    <source>
        <dbReference type="ARBA" id="ARBA00022857"/>
    </source>
</evidence>
<keyword evidence="5" id="KW-1185">Reference proteome</keyword>